<keyword evidence="1" id="KW-0732">Signal</keyword>
<sequence length="58" mass="6676">MRLPPLPCLLPALSLACCSSSTRMRFDPWLECCHVGDGGSFDWEHGEYCMHEWTILLY</sequence>
<evidence type="ECO:0008006" key="4">
    <source>
        <dbReference type="Google" id="ProtNLM"/>
    </source>
</evidence>
<accession>A0A317XF39</accession>
<dbReference type="InParanoid" id="A0A317XF39"/>
<evidence type="ECO:0000313" key="3">
    <source>
        <dbReference type="Proteomes" id="UP000246740"/>
    </source>
</evidence>
<proteinExistence type="predicted"/>
<dbReference type="EMBL" id="KZ819222">
    <property type="protein sequence ID" value="PWY97076.1"/>
    <property type="molecule type" value="Genomic_DNA"/>
</dbReference>
<dbReference type="Proteomes" id="UP000246740">
    <property type="component" value="Unassembled WGS sequence"/>
</dbReference>
<dbReference type="PROSITE" id="PS51257">
    <property type="entry name" value="PROKAR_LIPOPROTEIN"/>
    <property type="match status" value="1"/>
</dbReference>
<reference evidence="2 3" key="1">
    <citation type="journal article" date="2018" name="Mol. Biol. Evol.">
        <title>Broad Genomic Sampling Reveals a Smut Pathogenic Ancestry of the Fungal Clade Ustilaginomycotina.</title>
        <authorList>
            <person name="Kijpornyongpan T."/>
            <person name="Mondo S.J."/>
            <person name="Barry K."/>
            <person name="Sandor L."/>
            <person name="Lee J."/>
            <person name="Lipzen A."/>
            <person name="Pangilinan J."/>
            <person name="LaButti K."/>
            <person name="Hainaut M."/>
            <person name="Henrissat B."/>
            <person name="Grigoriev I.V."/>
            <person name="Spatafora J.W."/>
            <person name="Aime M.C."/>
        </authorList>
    </citation>
    <scope>NUCLEOTIDE SEQUENCE [LARGE SCALE GENOMIC DNA]</scope>
    <source>
        <strain evidence="2 3">MCA 3645</strain>
    </source>
</reference>
<dbReference type="AlphaFoldDB" id="A0A317XF39"/>
<organism evidence="2 3">
    <name type="scientific">Testicularia cyperi</name>
    <dbReference type="NCBI Taxonomy" id="1882483"/>
    <lineage>
        <taxon>Eukaryota</taxon>
        <taxon>Fungi</taxon>
        <taxon>Dikarya</taxon>
        <taxon>Basidiomycota</taxon>
        <taxon>Ustilaginomycotina</taxon>
        <taxon>Ustilaginomycetes</taxon>
        <taxon>Ustilaginales</taxon>
        <taxon>Anthracoideaceae</taxon>
        <taxon>Testicularia</taxon>
    </lineage>
</organism>
<evidence type="ECO:0000256" key="1">
    <source>
        <dbReference type="SAM" id="SignalP"/>
    </source>
</evidence>
<feature type="chain" id="PRO_5016377548" description="CBM1 domain-containing protein" evidence="1">
    <location>
        <begin position="21"/>
        <end position="58"/>
    </location>
</feature>
<keyword evidence="3" id="KW-1185">Reference proteome</keyword>
<gene>
    <name evidence="2" type="ORF">BCV70DRAFT_203185</name>
</gene>
<evidence type="ECO:0000313" key="2">
    <source>
        <dbReference type="EMBL" id="PWY97076.1"/>
    </source>
</evidence>
<feature type="signal peptide" evidence="1">
    <location>
        <begin position="1"/>
        <end position="20"/>
    </location>
</feature>
<protein>
    <recommendedName>
        <fullName evidence="4">CBM1 domain-containing protein</fullName>
    </recommendedName>
</protein>
<name>A0A317XF39_9BASI</name>